<gene>
    <name evidence="2" type="ORF">AFUS01_LOCUS45038</name>
</gene>
<protein>
    <submittedName>
        <fullName evidence="2">Uncharacterized protein</fullName>
    </submittedName>
</protein>
<keyword evidence="3" id="KW-1185">Reference proteome</keyword>
<comment type="caution">
    <text evidence="2">The sequence shown here is derived from an EMBL/GenBank/DDBJ whole genome shotgun (WGS) entry which is preliminary data.</text>
</comment>
<organism evidence="2 3">
    <name type="scientific">Allacma fusca</name>
    <dbReference type="NCBI Taxonomy" id="39272"/>
    <lineage>
        <taxon>Eukaryota</taxon>
        <taxon>Metazoa</taxon>
        <taxon>Ecdysozoa</taxon>
        <taxon>Arthropoda</taxon>
        <taxon>Hexapoda</taxon>
        <taxon>Collembola</taxon>
        <taxon>Symphypleona</taxon>
        <taxon>Sminthuridae</taxon>
        <taxon>Allacma</taxon>
    </lineage>
</organism>
<evidence type="ECO:0000313" key="2">
    <source>
        <dbReference type="EMBL" id="CAG7835702.1"/>
    </source>
</evidence>
<dbReference type="EMBL" id="CAJVCH010570734">
    <property type="protein sequence ID" value="CAG7835702.1"/>
    <property type="molecule type" value="Genomic_DNA"/>
</dbReference>
<feature type="region of interest" description="Disordered" evidence="1">
    <location>
        <begin position="88"/>
        <end position="107"/>
    </location>
</feature>
<sequence length="107" mass="12371">MKNSKISSFNIRIPVLFKQPIEFWCRTTHQGVLSLQFFLHFHDSMRIQNIFLNHFCPEKSSHLITAFTLEDDSGFCENILKQRPYLGDNVGVDSDSFSSDDSLDIRG</sequence>
<name>A0A8J2LS97_9HEXA</name>
<evidence type="ECO:0000313" key="3">
    <source>
        <dbReference type="Proteomes" id="UP000708208"/>
    </source>
</evidence>
<dbReference type="AlphaFoldDB" id="A0A8J2LS97"/>
<proteinExistence type="predicted"/>
<reference evidence="2" key="1">
    <citation type="submission" date="2021-06" db="EMBL/GenBank/DDBJ databases">
        <authorList>
            <person name="Hodson N. C."/>
            <person name="Mongue J. A."/>
            <person name="Jaron S. K."/>
        </authorList>
    </citation>
    <scope>NUCLEOTIDE SEQUENCE</scope>
</reference>
<dbReference type="Proteomes" id="UP000708208">
    <property type="component" value="Unassembled WGS sequence"/>
</dbReference>
<evidence type="ECO:0000256" key="1">
    <source>
        <dbReference type="SAM" id="MobiDB-lite"/>
    </source>
</evidence>
<accession>A0A8J2LS97</accession>